<dbReference type="PROSITE" id="PS51417">
    <property type="entry name" value="ARF"/>
    <property type="match status" value="1"/>
</dbReference>
<dbReference type="GO" id="GO:0003924">
    <property type="term" value="F:GTPase activity"/>
    <property type="evidence" value="ECO:0007669"/>
    <property type="project" value="InterPro"/>
</dbReference>
<dbReference type="OMA" id="EGMEWVC"/>
<evidence type="ECO:0000313" key="9">
    <source>
        <dbReference type="Proteomes" id="UP000001744"/>
    </source>
</evidence>
<dbReference type="GO" id="GO:0005525">
    <property type="term" value="F:GTP binding"/>
    <property type="evidence" value="ECO:0000318"/>
    <property type="project" value="GO_Central"/>
</dbReference>
<keyword evidence="2 4" id="KW-0547">Nucleotide-binding</keyword>
<dbReference type="PRINTS" id="PR00328">
    <property type="entry name" value="SAR1GTPBP"/>
</dbReference>
<dbReference type="VEuPathDB" id="FungiDB:SJAG_00983"/>
<feature type="binding site" evidence="5">
    <location>
        <position position="47"/>
    </location>
    <ligand>
        <name>Mg(2+)</name>
        <dbReference type="ChEBI" id="CHEBI:18420"/>
    </ligand>
</feature>
<feature type="binding site" evidence="4">
    <location>
        <position position="69"/>
    </location>
    <ligand>
        <name>GTP</name>
        <dbReference type="ChEBI" id="CHEBI:37565"/>
    </ligand>
</feature>
<reference evidence="7 9" key="1">
    <citation type="journal article" date="2011" name="Science">
        <title>Comparative functional genomics of the fission yeasts.</title>
        <authorList>
            <person name="Rhind N."/>
            <person name="Chen Z."/>
            <person name="Yassour M."/>
            <person name="Thompson D.A."/>
            <person name="Haas B.J."/>
            <person name="Habib N."/>
            <person name="Wapinski I."/>
            <person name="Roy S."/>
            <person name="Lin M.F."/>
            <person name="Heiman D.I."/>
            <person name="Young S.K."/>
            <person name="Furuya K."/>
            <person name="Guo Y."/>
            <person name="Pidoux A."/>
            <person name="Chen H.M."/>
            <person name="Robbertse B."/>
            <person name="Goldberg J.M."/>
            <person name="Aoki K."/>
            <person name="Bayne E.H."/>
            <person name="Berlin A.M."/>
            <person name="Desjardins C.A."/>
            <person name="Dobbs E."/>
            <person name="Dukaj L."/>
            <person name="Fan L."/>
            <person name="FitzGerald M.G."/>
            <person name="French C."/>
            <person name="Gujja S."/>
            <person name="Hansen K."/>
            <person name="Keifenheim D."/>
            <person name="Levin J.Z."/>
            <person name="Mosher R.A."/>
            <person name="Mueller C.A."/>
            <person name="Pfiffner J."/>
            <person name="Priest M."/>
            <person name="Russ C."/>
            <person name="Smialowska A."/>
            <person name="Swoboda P."/>
            <person name="Sykes S.M."/>
            <person name="Vaughn M."/>
            <person name="Vengrova S."/>
            <person name="Yoder R."/>
            <person name="Zeng Q."/>
            <person name="Allshire R."/>
            <person name="Baulcombe D."/>
            <person name="Birren B.W."/>
            <person name="Brown W."/>
            <person name="Ekwall K."/>
            <person name="Kellis M."/>
            <person name="Leatherwood J."/>
            <person name="Levin H."/>
            <person name="Margalit H."/>
            <person name="Martienssen R."/>
            <person name="Nieduszynski C.A."/>
            <person name="Spatafora J.W."/>
            <person name="Friedman N."/>
            <person name="Dalgaard J.Z."/>
            <person name="Baumann P."/>
            <person name="Niki H."/>
            <person name="Regev A."/>
            <person name="Nusbaum C."/>
        </authorList>
    </citation>
    <scope>NUCLEOTIDE SEQUENCE [LARGE SCALE GENOMIC DNA]</scope>
    <source>
        <strain evidence="9">yFS275 / FY16936</strain>
    </source>
</reference>
<dbReference type="NCBIfam" id="TIGR00231">
    <property type="entry name" value="small_GTP"/>
    <property type="match status" value="1"/>
</dbReference>
<evidence type="ECO:0000256" key="1">
    <source>
        <dbReference type="ARBA" id="ARBA00010290"/>
    </source>
</evidence>
<dbReference type="Proteomes" id="UP000001744">
    <property type="component" value="Unassembled WGS sequence"/>
</dbReference>
<keyword evidence="3 4" id="KW-0342">GTP-binding</keyword>
<dbReference type="PANTHER" id="PTHR45697">
    <property type="entry name" value="ADP-RIBOSYLATION FACTOR-LIKE PROTEIN 2-RELATED"/>
    <property type="match status" value="1"/>
</dbReference>
<comment type="similarity">
    <text evidence="1 6">Belongs to the small GTPase superfamily. Arf family.</text>
</comment>
<dbReference type="SMART" id="SM00177">
    <property type="entry name" value="ARF"/>
    <property type="match status" value="1"/>
</dbReference>
<sequence length="191" mass="21929">MGLLTIIRKQKLKEREIRVLLLGLDNAGKTTFLKRLLNEDVTSVSPTFGFQIKTIELSGFKLNIWDIGGQKTIRNFWRNYFEATDSIIWVVDGLDEDRLHTCKNELQKLLEEEKLLGANLLIIINKMDAMEPSVVVKVEDEVKAMKIKSHHWKVIPVSALTGKNVEKAINWLLEDLRSTKFDPSPRTQADK</sequence>
<evidence type="ECO:0000256" key="2">
    <source>
        <dbReference type="ARBA" id="ARBA00022741"/>
    </source>
</evidence>
<dbReference type="SUPFAM" id="SSF52540">
    <property type="entry name" value="P-loop containing nucleoside triphosphate hydrolases"/>
    <property type="match status" value="1"/>
</dbReference>
<dbReference type="GO" id="GO:0006457">
    <property type="term" value="P:protein folding"/>
    <property type="evidence" value="ECO:0000318"/>
    <property type="project" value="GO_Central"/>
</dbReference>
<dbReference type="STRING" id="402676.B6JX55"/>
<protein>
    <submittedName>
        <fullName evidence="7">ADP-ribosylation factor Alp41</fullName>
    </submittedName>
</protein>
<dbReference type="InterPro" id="IPR006689">
    <property type="entry name" value="Small_GTPase_ARF/SAR"/>
</dbReference>
<dbReference type="SMART" id="SM00178">
    <property type="entry name" value="SAR"/>
    <property type="match status" value="1"/>
</dbReference>
<feature type="binding site" evidence="4">
    <location>
        <begin position="23"/>
        <end position="30"/>
    </location>
    <ligand>
        <name>GTP</name>
        <dbReference type="ChEBI" id="CHEBI:37565"/>
    </ligand>
</feature>
<evidence type="ECO:0000256" key="3">
    <source>
        <dbReference type="ARBA" id="ARBA00023134"/>
    </source>
</evidence>
<dbReference type="GO" id="GO:0005737">
    <property type="term" value="C:cytoplasm"/>
    <property type="evidence" value="ECO:0000318"/>
    <property type="project" value="GO_Central"/>
</dbReference>
<keyword evidence="5" id="KW-0479">Metal-binding</keyword>
<name>B6JX55_SCHJY</name>
<keyword evidence="9" id="KW-1185">Reference proteome</keyword>
<dbReference type="GeneID" id="7050853"/>
<feature type="binding site" evidence="5">
    <location>
        <position position="30"/>
    </location>
    <ligand>
        <name>Mg(2+)</name>
        <dbReference type="ChEBI" id="CHEBI:18420"/>
    </ligand>
</feature>
<accession>B6JX55</accession>
<proteinExistence type="inferred from homology"/>
<dbReference type="HOGENOM" id="CLU_040729_12_3_1"/>
<dbReference type="RefSeq" id="XP_002172249.1">
    <property type="nucleotide sequence ID" value="XM_002172213.2"/>
</dbReference>
<evidence type="ECO:0000313" key="7">
    <source>
        <dbReference type="EMBL" id="EEB05956.1"/>
    </source>
</evidence>
<evidence type="ECO:0000313" key="8">
    <source>
        <dbReference type="JaponicusDB" id="SJAG_00983"/>
    </source>
</evidence>
<dbReference type="PROSITE" id="PS51419">
    <property type="entry name" value="RAB"/>
    <property type="match status" value="1"/>
</dbReference>
<dbReference type="eggNOG" id="KOG0073">
    <property type="taxonomic scope" value="Eukaryota"/>
</dbReference>
<gene>
    <name evidence="8" type="primary">alp41</name>
    <name evidence="7" type="ORF">SJAG_00983</name>
</gene>
<feature type="binding site" evidence="4">
    <location>
        <begin position="125"/>
        <end position="128"/>
    </location>
    <ligand>
        <name>GTP</name>
        <dbReference type="ChEBI" id="CHEBI:37565"/>
    </ligand>
</feature>
<dbReference type="GO" id="GO:0015630">
    <property type="term" value="C:microtubule cytoskeleton"/>
    <property type="evidence" value="ECO:0000318"/>
    <property type="project" value="GO_Central"/>
</dbReference>
<dbReference type="OrthoDB" id="69964at2759"/>
<dbReference type="Pfam" id="PF00025">
    <property type="entry name" value="Arf"/>
    <property type="match status" value="1"/>
</dbReference>
<dbReference type="AlphaFoldDB" id="B6JX55"/>
<evidence type="ECO:0000256" key="5">
    <source>
        <dbReference type="PIRSR" id="PIRSR606689-2"/>
    </source>
</evidence>
<dbReference type="JaponicusDB" id="SJAG_00983">
    <property type="gene designation" value="alp41"/>
</dbReference>
<dbReference type="EMBL" id="KE651166">
    <property type="protein sequence ID" value="EEB05956.1"/>
    <property type="molecule type" value="Genomic_DNA"/>
</dbReference>
<dbReference type="Gene3D" id="3.40.50.300">
    <property type="entry name" value="P-loop containing nucleotide triphosphate hydrolases"/>
    <property type="match status" value="1"/>
</dbReference>
<dbReference type="GO" id="GO:0046872">
    <property type="term" value="F:metal ion binding"/>
    <property type="evidence" value="ECO:0007669"/>
    <property type="project" value="UniProtKB-KW"/>
</dbReference>
<evidence type="ECO:0000256" key="4">
    <source>
        <dbReference type="PIRSR" id="PIRSR606689-1"/>
    </source>
</evidence>
<keyword evidence="5" id="KW-0460">Magnesium</keyword>
<dbReference type="InterPro" id="IPR005225">
    <property type="entry name" value="Small_GTP-bd"/>
</dbReference>
<organism evidence="7 9">
    <name type="scientific">Schizosaccharomyces japonicus (strain yFS275 / FY16936)</name>
    <name type="common">Fission yeast</name>
    <dbReference type="NCBI Taxonomy" id="402676"/>
    <lineage>
        <taxon>Eukaryota</taxon>
        <taxon>Fungi</taxon>
        <taxon>Dikarya</taxon>
        <taxon>Ascomycota</taxon>
        <taxon>Taphrinomycotina</taxon>
        <taxon>Schizosaccharomycetes</taxon>
        <taxon>Schizosaccharomycetales</taxon>
        <taxon>Schizosaccharomycetaceae</taxon>
        <taxon>Schizosaccharomyces</taxon>
    </lineage>
</organism>
<dbReference type="InterPro" id="IPR044612">
    <property type="entry name" value="ARL2/3"/>
</dbReference>
<dbReference type="SMART" id="SM00175">
    <property type="entry name" value="RAB"/>
    <property type="match status" value="1"/>
</dbReference>
<dbReference type="FunFam" id="3.40.50.300:FF:001166">
    <property type="entry name" value="ADP-ribosylation factor D"/>
    <property type="match status" value="1"/>
</dbReference>
<dbReference type="InterPro" id="IPR027417">
    <property type="entry name" value="P-loop_NTPase"/>
</dbReference>
<evidence type="ECO:0000256" key="6">
    <source>
        <dbReference type="RuleBase" id="RU003925"/>
    </source>
</evidence>